<keyword evidence="1" id="KW-0472">Membrane</keyword>
<evidence type="ECO:0000313" key="3">
    <source>
        <dbReference type="Proteomes" id="UP000436088"/>
    </source>
</evidence>
<sequence>MIIKGVFGRYERWNPVHPTLGAFWGMGIGIGCGVGWGPGFGPEVIGYVGAGCGIGFSVGFTLAGVGIGLPANYIFQLPYSAFQITRSGAQHLVSSKIKPDVARYRFAPQLSELQREATARLSSMVPSHTSSILERVERFSTRFFHPRKGMIHNFSPLL</sequence>
<protein>
    <submittedName>
        <fullName evidence="2">GDSL esterase/lipase</fullName>
    </submittedName>
</protein>
<reference evidence="2" key="1">
    <citation type="submission" date="2019-09" db="EMBL/GenBank/DDBJ databases">
        <title>Draft genome information of white flower Hibiscus syriacus.</title>
        <authorList>
            <person name="Kim Y.-M."/>
        </authorList>
    </citation>
    <scope>NUCLEOTIDE SEQUENCE [LARGE SCALE GENOMIC DNA]</scope>
    <source>
        <strain evidence="2">YM2019G1</strain>
    </source>
</reference>
<dbReference type="PANTHER" id="PTHR36778">
    <property type="entry name" value="CADMIUM-INDUCED PROTEIN AS8"/>
    <property type="match status" value="1"/>
</dbReference>
<gene>
    <name evidence="2" type="ORF">F3Y22_tig00000063pilonHSYRG00007</name>
</gene>
<feature type="transmembrane region" description="Helical" evidence="1">
    <location>
        <begin position="44"/>
        <end position="69"/>
    </location>
</feature>
<dbReference type="AlphaFoldDB" id="A0A6A3D8I9"/>
<keyword evidence="1" id="KW-1133">Transmembrane helix</keyword>
<keyword evidence="1" id="KW-0812">Transmembrane</keyword>
<dbReference type="EMBL" id="VEPZ02000006">
    <property type="protein sequence ID" value="KAE8736258.1"/>
    <property type="molecule type" value="Genomic_DNA"/>
</dbReference>
<feature type="transmembrane region" description="Helical" evidence="1">
    <location>
        <begin position="20"/>
        <end position="38"/>
    </location>
</feature>
<dbReference type="PROSITE" id="PS51257">
    <property type="entry name" value="PROKAR_LIPOPROTEIN"/>
    <property type="match status" value="1"/>
</dbReference>
<comment type="caution">
    <text evidence="2">The sequence shown here is derived from an EMBL/GenBank/DDBJ whole genome shotgun (WGS) entry which is preliminary data.</text>
</comment>
<dbReference type="Proteomes" id="UP000436088">
    <property type="component" value="Unassembled WGS sequence"/>
</dbReference>
<proteinExistence type="predicted"/>
<evidence type="ECO:0000256" key="1">
    <source>
        <dbReference type="SAM" id="Phobius"/>
    </source>
</evidence>
<keyword evidence="3" id="KW-1185">Reference proteome</keyword>
<organism evidence="2 3">
    <name type="scientific">Hibiscus syriacus</name>
    <name type="common">Rose of Sharon</name>
    <dbReference type="NCBI Taxonomy" id="106335"/>
    <lineage>
        <taxon>Eukaryota</taxon>
        <taxon>Viridiplantae</taxon>
        <taxon>Streptophyta</taxon>
        <taxon>Embryophyta</taxon>
        <taxon>Tracheophyta</taxon>
        <taxon>Spermatophyta</taxon>
        <taxon>Magnoliopsida</taxon>
        <taxon>eudicotyledons</taxon>
        <taxon>Gunneridae</taxon>
        <taxon>Pentapetalae</taxon>
        <taxon>rosids</taxon>
        <taxon>malvids</taxon>
        <taxon>Malvales</taxon>
        <taxon>Malvaceae</taxon>
        <taxon>Malvoideae</taxon>
        <taxon>Hibiscus</taxon>
    </lineage>
</organism>
<evidence type="ECO:0000313" key="2">
    <source>
        <dbReference type="EMBL" id="KAE8736258.1"/>
    </source>
</evidence>
<dbReference type="PANTHER" id="PTHR36778:SF1">
    <property type="entry name" value="CADMIUM-INDUCED PROTEIN AS8"/>
    <property type="match status" value="1"/>
</dbReference>
<accession>A0A6A3D8I9</accession>
<dbReference type="InterPro" id="IPR037735">
    <property type="entry name" value="AS8-like"/>
</dbReference>
<name>A0A6A3D8I9_HIBSY</name>